<accession>A0A432ZGD7</accession>
<name>A0A432ZGD7_9GAMM</name>
<keyword evidence="2" id="KW-1185">Reference proteome</keyword>
<dbReference type="AlphaFoldDB" id="A0A432ZGD7"/>
<evidence type="ECO:0000313" key="2">
    <source>
        <dbReference type="Proteomes" id="UP000287908"/>
    </source>
</evidence>
<sequence>MATHDLINIRDAASDGILNTIAVKTSAFIRSAIQIHILGTLRLAEGAGAHRLPRWWDPGHLFRASAIPLQIVGTLRLAEGAGGHRLPRWRDPESPFSDSRMLAMALLFGNLDSDMGGQKVFRGHYFSYNRAFQITNLAGYGIARHGTYSRDTQFACQTLW</sequence>
<evidence type="ECO:0000313" key="1">
    <source>
        <dbReference type="EMBL" id="RUO77046.1"/>
    </source>
</evidence>
<proteinExistence type="predicted"/>
<reference evidence="1 2" key="1">
    <citation type="journal article" date="2011" name="Front. Microbiol.">
        <title>Genomic signatures of strain selection and enhancement in Bacillus atrophaeus var. globigii, a historical biowarfare simulant.</title>
        <authorList>
            <person name="Gibbons H.S."/>
            <person name="Broomall S.M."/>
            <person name="McNew L.A."/>
            <person name="Daligault H."/>
            <person name="Chapman C."/>
            <person name="Bruce D."/>
            <person name="Karavis M."/>
            <person name="Krepps M."/>
            <person name="McGregor P.A."/>
            <person name="Hong C."/>
            <person name="Park K.H."/>
            <person name="Akmal A."/>
            <person name="Feldman A."/>
            <person name="Lin J.S."/>
            <person name="Chang W.E."/>
            <person name="Higgs B.W."/>
            <person name="Demirev P."/>
            <person name="Lindquist J."/>
            <person name="Liem A."/>
            <person name="Fochler E."/>
            <person name="Read T.D."/>
            <person name="Tapia R."/>
            <person name="Johnson S."/>
            <person name="Bishop-Lilly K.A."/>
            <person name="Detter C."/>
            <person name="Han C."/>
            <person name="Sozhamannan S."/>
            <person name="Rosenzweig C.N."/>
            <person name="Skowronski E.W."/>
        </authorList>
    </citation>
    <scope>NUCLEOTIDE SEQUENCE [LARGE SCALE GENOMIC DNA]</scope>
    <source>
        <strain evidence="1 2">CL-SP19</strain>
    </source>
</reference>
<protein>
    <submittedName>
        <fullName evidence="1">Uncharacterized protein</fullName>
    </submittedName>
</protein>
<gene>
    <name evidence="1" type="ORF">CWI81_00645</name>
</gene>
<dbReference type="Proteomes" id="UP000287908">
    <property type="component" value="Unassembled WGS sequence"/>
</dbReference>
<organism evidence="1 2">
    <name type="scientific">Idiomarina seosinensis</name>
    <dbReference type="NCBI Taxonomy" id="281739"/>
    <lineage>
        <taxon>Bacteria</taxon>
        <taxon>Pseudomonadati</taxon>
        <taxon>Pseudomonadota</taxon>
        <taxon>Gammaproteobacteria</taxon>
        <taxon>Alteromonadales</taxon>
        <taxon>Idiomarinaceae</taxon>
        <taxon>Idiomarina</taxon>
    </lineage>
</organism>
<comment type="caution">
    <text evidence="1">The sequence shown here is derived from an EMBL/GenBank/DDBJ whole genome shotgun (WGS) entry which is preliminary data.</text>
</comment>
<dbReference type="EMBL" id="PIQF01000001">
    <property type="protein sequence ID" value="RUO77046.1"/>
    <property type="molecule type" value="Genomic_DNA"/>
</dbReference>